<reference evidence="1 2" key="1">
    <citation type="submission" date="2021-06" db="EMBL/GenBank/DDBJ databases">
        <title>Caerostris extrusa draft genome.</title>
        <authorList>
            <person name="Kono N."/>
            <person name="Arakawa K."/>
        </authorList>
    </citation>
    <scope>NUCLEOTIDE SEQUENCE [LARGE SCALE GENOMIC DNA]</scope>
</reference>
<comment type="caution">
    <text evidence="1">The sequence shown here is derived from an EMBL/GenBank/DDBJ whole genome shotgun (WGS) entry which is preliminary data.</text>
</comment>
<accession>A0AAV4VJ75</accession>
<organism evidence="1 2">
    <name type="scientific">Caerostris extrusa</name>
    <name type="common">Bark spider</name>
    <name type="synonym">Caerostris bankana</name>
    <dbReference type="NCBI Taxonomy" id="172846"/>
    <lineage>
        <taxon>Eukaryota</taxon>
        <taxon>Metazoa</taxon>
        <taxon>Ecdysozoa</taxon>
        <taxon>Arthropoda</taxon>
        <taxon>Chelicerata</taxon>
        <taxon>Arachnida</taxon>
        <taxon>Araneae</taxon>
        <taxon>Araneomorphae</taxon>
        <taxon>Entelegynae</taxon>
        <taxon>Araneoidea</taxon>
        <taxon>Araneidae</taxon>
        <taxon>Caerostris</taxon>
    </lineage>
</organism>
<proteinExistence type="predicted"/>
<dbReference type="Proteomes" id="UP001054945">
    <property type="component" value="Unassembled WGS sequence"/>
</dbReference>
<dbReference type="AlphaFoldDB" id="A0AAV4VJ75"/>
<evidence type="ECO:0000313" key="2">
    <source>
        <dbReference type="Proteomes" id="UP001054945"/>
    </source>
</evidence>
<protein>
    <submittedName>
        <fullName evidence="1">Uncharacterized protein</fullName>
    </submittedName>
</protein>
<evidence type="ECO:0000313" key="1">
    <source>
        <dbReference type="EMBL" id="GIY69679.1"/>
    </source>
</evidence>
<dbReference type="EMBL" id="BPLR01014568">
    <property type="protein sequence ID" value="GIY69679.1"/>
    <property type="molecule type" value="Genomic_DNA"/>
</dbReference>
<gene>
    <name evidence="1" type="ORF">CEXT_431671</name>
</gene>
<name>A0AAV4VJ75_CAEEX</name>
<keyword evidence="2" id="KW-1185">Reference proteome</keyword>
<sequence length="109" mass="12329">MTYNKQSMSNRLRLRYLKVPDSALCRTVSLPLSSAFGIKIKNSTSGYPILSPCRTEYAYCPATRTVAPLGRAPELSQASWTLRPAEKCRWILVIRTSSGLTERKKKDYL</sequence>